<feature type="region of interest" description="Disordered" evidence="1">
    <location>
        <begin position="667"/>
        <end position="691"/>
    </location>
</feature>
<feature type="compositionally biased region" description="Low complexity" evidence="1">
    <location>
        <begin position="344"/>
        <end position="361"/>
    </location>
</feature>
<feature type="region of interest" description="Disordered" evidence="1">
    <location>
        <begin position="1"/>
        <end position="107"/>
    </location>
</feature>
<reference evidence="2" key="2">
    <citation type="submission" date="2023-05" db="EMBL/GenBank/DDBJ databases">
        <authorList>
            <consortium name="Lawrence Berkeley National Laboratory"/>
            <person name="Steindorff A."/>
            <person name="Hensen N."/>
            <person name="Bonometti L."/>
            <person name="Westerberg I."/>
            <person name="Brannstrom I.O."/>
            <person name="Guillou S."/>
            <person name="Cros-Aarteil S."/>
            <person name="Calhoun S."/>
            <person name="Haridas S."/>
            <person name="Kuo A."/>
            <person name="Mondo S."/>
            <person name="Pangilinan J."/>
            <person name="Riley R."/>
            <person name="Labutti K."/>
            <person name="Andreopoulos B."/>
            <person name="Lipzen A."/>
            <person name="Chen C."/>
            <person name="Yanf M."/>
            <person name="Daum C."/>
            <person name="Ng V."/>
            <person name="Clum A."/>
            <person name="Ohm R."/>
            <person name="Martin F."/>
            <person name="Silar P."/>
            <person name="Natvig D."/>
            <person name="Lalanne C."/>
            <person name="Gautier V."/>
            <person name="Ament-Velasquez S.L."/>
            <person name="Kruys A."/>
            <person name="Hutchinson M.I."/>
            <person name="Powell A.J."/>
            <person name="Barry K."/>
            <person name="Miller A.N."/>
            <person name="Grigoriev I.V."/>
            <person name="Debuchy R."/>
            <person name="Gladieux P."/>
            <person name="Thoren M.H."/>
            <person name="Johannesson H."/>
        </authorList>
    </citation>
    <scope>NUCLEOTIDE SEQUENCE</scope>
    <source>
        <strain evidence="2">PSN243</strain>
    </source>
</reference>
<evidence type="ECO:0008006" key="4">
    <source>
        <dbReference type="Google" id="ProtNLM"/>
    </source>
</evidence>
<feature type="region of interest" description="Disordered" evidence="1">
    <location>
        <begin position="230"/>
        <end position="261"/>
    </location>
</feature>
<reference evidence="2" key="1">
    <citation type="journal article" date="2023" name="Mol. Phylogenet. Evol.">
        <title>Genome-scale phylogeny and comparative genomics of the fungal order Sordariales.</title>
        <authorList>
            <person name="Hensen N."/>
            <person name="Bonometti L."/>
            <person name="Westerberg I."/>
            <person name="Brannstrom I.O."/>
            <person name="Guillou S."/>
            <person name="Cros-Aarteil S."/>
            <person name="Calhoun S."/>
            <person name="Haridas S."/>
            <person name="Kuo A."/>
            <person name="Mondo S."/>
            <person name="Pangilinan J."/>
            <person name="Riley R."/>
            <person name="LaButti K."/>
            <person name="Andreopoulos B."/>
            <person name="Lipzen A."/>
            <person name="Chen C."/>
            <person name="Yan M."/>
            <person name="Daum C."/>
            <person name="Ng V."/>
            <person name="Clum A."/>
            <person name="Steindorff A."/>
            <person name="Ohm R.A."/>
            <person name="Martin F."/>
            <person name="Silar P."/>
            <person name="Natvig D.O."/>
            <person name="Lalanne C."/>
            <person name="Gautier V."/>
            <person name="Ament-Velasquez S.L."/>
            <person name="Kruys A."/>
            <person name="Hutchinson M.I."/>
            <person name="Powell A.J."/>
            <person name="Barry K."/>
            <person name="Miller A.N."/>
            <person name="Grigoriev I.V."/>
            <person name="Debuchy R."/>
            <person name="Gladieux P."/>
            <person name="Hiltunen Thoren M."/>
            <person name="Johannesson H."/>
        </authorList>
    </citation>
    <scope>NUCLEOTIDE SEQUENCE</scope>
    <source>
        <strain evidence="2">PSN243</strain>
    </source>
</reference>
<name>A0AAV9GHY3_9PEZI</name>
<protein>
    <recommendedName>
        <fullName evidence="4">BTB domain-containing protein</fullName>
    </recommendedName>
</protein>
<dbReference type="AlphaFoldDB" id="A0AAV9GHY3"/>
<feature type="region of interest" description="Disordered" evidence="1">
    <location>
        <begin position="149"/>
        <end position="172"/>
    </location>
</feature>
<evidence type="ECO:0000313" key="3">
    <source>
        <dbReference type="Proteomes" id="UP001321760"/>
    </source>
</evidence>
<feature type="region of interest" description="Disordered" evidence="1">
    <location>
        <begin position="296"/>
        <end position="395"/>
    </location>
</feature>
<proteinExistence type="predicted"/>
<feature type="compositionally biased region" description="Basic residues" evidence="1">
    <location>
        <begin position="51"/>
        <end position="61"/>
    </location>
</feature>
<sequence>MTVTKAGKAVPFSYAAATKKNIPTPKSKVEAWPEFAPGFSPPKKQCAAAPRRSHSPAKKKTSASDASPAKKESAASPSRSPTQKEASGSGLSAVKKQSTAAQGGSLAKEAASSIKEAEVPPKKKKASSFVPIATAAPFVPGQPFMVGRNEGKQPYPLAAGVDTEPSGPSKPSCLPVDDVVAGPAPLVGPTVIYSKFECQMEVTKLPQSSVSAGIFPIVSIGTNSRTSLAASHLAGPSPLRTSESAASSTSSATSASPPYVTALSSPVRTADISSGSGSVSAAVLASVRLGNILASAPSFPPPVLAATTSTSDDDDDDEMPGKPRNNRNKKKRLGPGPASSSTNGAQESAKSADAAAAVAPGKGDGGDKSGSTPATGATAEAGPSSSVVASPAPNNDAVDSLSAAVGGLSISPMEGQQRVEEAEREVRLVAKRAYVQALVNAHDAGHLDLGCLRLAADILVISQDATIPAHRVILWRESGYFRGEGVLPAESPEGEPQEVVVTIDNHFVAHAIQFMYDLKYAGGQVSGVEDVLTGDYICLHIHRYVCGMMLDVPAMMEFAAERLNEAADWFEANSAEAIEAVRSLALTHHLFLSVKRGLQMILSGRRPTLANLQLREAFGGLMRAMKPVLWGNDEFTRALLSETEFRALWMTAELNFLPLPPPERLQHRGSVRWQPSSSGSSLPAHGRPAGA</sequence>
<dbReference type="Proteomes" id="UP001321760">
    <property type="component" value="Unassembled WGS sequence"/>
</dbReference>
<evidence type="ECO:0000313" key="2">
    <source>
        <dbReference type="EMBL" id="KAK4447555.1"/>
    </source>
</evidence>
<feature type="compositionally biased region" description="Polar residues" evidence="1">
    <location>
        <begin position="83"/>
        <end position="102"/>
    </location>
</feature>
<organism evidence="2 3">
    <name type="scientific">Podospora aff. communis PSN243</name>
    <dbReference type="NCBI Taxonomy" id="3040156"/>
    <lineage>
        <taxon>Eukaryota</taxon>
        <taxon>Fungi</taxon>
        <taxon>Dikarya</taxon>
        <taxon>Ascomycota</taxon>
        <taxon>Pezizomycotina</taxon>
        <taxon>Sordariomycetes</taxon>
        <taxon>Sordariomycetidae</taxon>
        <taxon>Sordariales</taxon>
        <taxon>Podosporaceae</taxon>
        <taxon>Podospora</taxon>
    </lineage>
</organism>
<feature type="compositionally biased region" description="Low complexity" evidence="1">
    <location>
        <begin position="241"/>
        <end position="256"/>
    </location>
</feature>
<accession>A0AAV9GHY3</accession>
<evidence type="ECO:0000256" key="1">
    <source>
        <dbReference type="SAM" id="MobiDB-lite"/>
    </source>
</evidence>
<keyword evidence="3" id="KW-1185">Reference proteome</keyword>
<dbReference type="EMBL" id="MU865949">
    <property type="protein sequence ID" value="KAK4447555.1"/>
    <property type="molecule type" value="Genomic_DNA"/>
</dbReference>
<feature type="compositionally biased region" description="Low complexity" evidence="1">
    <location>
        <begin position="369"/>
        <end position="393"/>
    </location>
</feature>
<gene>
    <name evidence="2" type="ORF">QBC34DRAFT_382224</name>
</gene>
<feature type="compositionally biased region" description="Basic residues" evidence="1">
    <location>
        <begin position="324"/>
        <end position="333"/>
    </location>
</feature>
<dbReference type="CDD" id="cd18186">
    <property type="entry name" value="BTB_POZ_ZBTB_KLHL-like"/>
    <property type="match status" value="1"/>
</dbReference>
<comment type="caution">
    <text evidence="2">The sequence shown here is derived from an EMBL/GenBank/DDBJ whole genome shotgun (WGS) entry which is preliminary data.</text>
</comment>